<dbReference type="InterPro" id="IPR003798">
    <property type="entry name" value="DNA_recombination_RmuC"/>
</dbReference>
<dbReference type="PANTHER" id="PTHR30563">
    <property type="entry name" value="DNA RECOMBINATION PROTEIN RMUC"/>
    <property type="match status" value="1"/>
</dbReference>
<dbReference type="RefSeq" id="WP_052948273.1">
    <property type="nucleotide sequence ID" value="NZ_BANC01000010.1"/>
</dbReference>
<comment type="caution">
    <text evidence="6">The sequence shown here is derived from an EMBL/GenBank/DDBJ whole genome shotgun (WGS) entry which is preliminary data.</text>
</comment>
<protein>
    <recommendedName>
        <fullName evidence="3">DNA recombination protein RmuC homolog</fullName>
    </recommendedName>
</protein>
<keyword evidence="4" id="KW-0175">Coiled coil</keyword>
<evidence type="ECO:0000313" key="6">
    <source>
        <dbReference type="EMBL" id="GAN78866.1"/>
    </source>
</evidence>
<evidence type="ECO:0000256" key="4">
    <source>
        <dbReference type="ARBA" id="ARBA00023054"/>
    </source>
</evidence>
<keyword evidence="5" id="KW-0233">DNA recombination</keyword>
<dbReference type="EMBL" id="BANC01000010">
    <property type="protein sequence ID" value="GAN78866.1"/>
    <property type="molecule type" value="Genomic_DNA"/>
</dbReference>
<dbReference type="SUPFAM" id="SSF58113">
    <property type="entry name" value="Apolipoprotein A-I"/>
    <property type="match status" value="1"/>
</dbReference>
<dbReference type="Gene3D" id="1.20.120.20">
    <property type="entry name" value="Apolipoprotein"/>
    <property type="match status" value="1"/>
</dbReference>
<evidence type="ECO:0000256" key="2">
    <source>
        <dbReference type="ARBA" id="ARBA00009840"/>
    </source>
</evidence>
<dbReference type="PANTHER" id="PTHR30563:SF0">
    <property type="entry name" value="DNA RECOMBINATION PROTEIN RMUC"/>
    <property type="match status" value="1"/>
</dbReference>
<comment type="similarity">
    <text evidence="2">Belongs to the RmuC family.</text>
</comment>
<evidence type="ECO:0000256" key="3">
    <source>
        <dbReference type="ARBA" id="ARBA00021840"/>
    </source>
</evidence>
<dbReference type="Pfam" id="PF02646">
    <property type="entry name" value="RmuC"/>
    <property type="match status" value="1"/>
</dbReference>
<evidence type="ECO:0000313" key="7">
    <source>
        <dbReference type="Proteomes" id="UP000032668"/>
    </source>
</evidence>
<dbReference type="Proteomes" id="UP000032668">
    <property type="component" value="Unassembled WGS sequence"/>
</dbReference>
<keyword evidence="7" id="KW-1185">Reference proteome</keyword>
<gene>
    <name evidence="6" type="ORF">Aam_010_044</name>
</gene>
<sequence>MTMPVLLTALTLIAAFGALVFAFLSWRTAQNAPQHLKLELEKGLTGNRAEAEFTRAALNAMEGRLNSAIQTGTTDALSKSFEQISGATQNVASTVENLRRQAAEDAQKTAHLLETRLTEMQAASTAALTRTFEQMQSTTQNIAATLDRLRQQASEDAQKTTQTLETRLSAIQTSVNEKLHEAVEQQMNASFARVLEQFAQVQQAMGEVQSAAKQVGDLKRLFSNVKTRGGWGEAQLATMLEQILPPGAFQKNFALKDTSRERVDFVLRMPSREVVWLPIDAKFPTEDYDRLLLAAESADVDAERLAREGVAARVRGEARKIREKYICPPETVDFAVLYLPSDGLFAEVARIPGLIDDVRQKERVIILGPSLLPAMLQTIHLGHVTLDLEKRAGEIGQILGATKTEMVKMDEALAKLAQNASTMSNNIEKARTRTRVMGRVLKNVEIVENNAAQTLLGLEDGGELD</sequence>
<accession>A0A0D6PBX5</accession>
<dbReference type="AlphaFoldDB" id="A0A0D6PBX5"/>
<reference evidence="6 7" key="1">
    <citation type="submission" date="2012-11" db="EMBL/GenBank/DDBJ databases">
        <title>Whole genome sequence of Acidocella aminolytica 101 = DSM 11237.</title>
        <authorList>
            <person name="Azuma Y."/>
            <person name="Higashiura N."/>
            <person name="Hirakawa H."/>
            <person name="Matsushita K."/>
        </authorList>
    </citation>
    <scope>NUCLEOTIDE SEQUENCE [LARGE SCALE GENOMIC DNA]</scope>
    <source>
        <strain evidence="7">101 / DSM 11237</strain>
    </source>
</reference>
<comment type="function">
    <text evidence="1">Involved in DNA recombination.</text>
</comment>
<proteinExistence type="inferred from homology"/>
<dbReference type="GO" id="GO:0006310">
    <property type="term" value="P:DNA recombination"/>
    <property type="evidence" value="ECO:0007669"/>
    <property type="project" value="UniProtKB-KW"/>
</dbReference>
<name>A0A0D6PBX5_9PROT</name>
<organism evidence="6 7">
    <name type="scientific">Acidocella aminolytica 101 = DSM 11237</name>
    <dbReference type="NCBI Taxonomy" id="1120923"/>
    <lineage>
        <taxon>Bacteria</taxon>
        <taxon>Pseudomonadati</taxon>
        <taxon>Pseudomonadota</taxon>
        <taxon>Alphaproteobacteria</taxon>
        <taxon>Acetobacterales</taxon>
        <taxon>Acidocellaceae</taxon>
        <taxon>Acidocella</taxon>
    </lineage>
</organism>
<evidence type="ECO:0000256" key="1">
    <source>
        <dbReference type="ARBA" id="ARBA00003416"/>
    </source>
</evidence>
<dbReference type="STRING" id="1120923.SAMN02746095_02322"/>
<evidence type="ECO:0000256" key="5">
    <source>
        <dbReference type="ARBA" id="ARBA00023172"/>
    </source>
</evidence>